<evidence type="ECO:0000256" key="1">
    <source>
        <dbReference type="SAM" id="MobiDB-lite"/>
    </source>
</evidence>
<sequence length="209" mass="23093">MQLLPAPSFLLLSNGGPPLGTLPWFPSRYHLKGPGPPPPERDRAVLGRRQKGEPGTVPHICGGTGVEVTMGKQGLQVPLPWWSVETPKGEGDALTRKLPERPAGSRDGPQRGRGCEERPGWDPAEAGVVTCSILRMICCLLLPQPYVNITGKLRLEIFFKRLYLAHLSIKPLPHFLKDQVPNLPGESWEDFTEELLCELCLEESPVDPR</sequence>
<feature type="region of interest" description="Disordered" evidence="1">
    <location>
        <begin position="88"/>
        <end position="119"/>
    </location>
</feature>
<accession>A0A8B8UBC7</accession>
<protein>
    <submittedName>
        <fullName evidence="3">Uncharacterized protein LOC116668469</fullName>
    </submittedName>
</protein>
<reference evidence="3" key="1">
    <citation type="submission" date="2025-08" db="UniProtKB">
        <authorList>
            <consortium name="RefSeq"/>
        </authorList>
    </citation>
    <scope>IDENTIFICATION</scope>
    <source>
        <tissue evidence="3">Ear skin</tissue>
    </source>
</reference>
<dbReference type="KEGG" id="cfr:116668469"/>
<proteinExistence type="predicted"/>
<dbReference type="GeneID" id="116668469"/>
<dbReference type="AlphaFoldDB" id="A0A8B8UBC7"/>
<gene>
    <name evidence="3" type="primary">LOC116668469</name>
</gene>
<name>A0A8B8UBC7_CAMFR</name>
<dbReference type="RefSeq" id="XP_032351901.1">
    <property type="nucleotide sequence ID" value="XM_032496010.1"/>
</dbReference>
<organism evidence="2 3">
    <name type="scientific">Camelus ferus</name>
    <name type="common">Wild bactrian camel</name>
    <name type="synonym">Camelus bactrianus ferus</name>
    <dbReference type="NCBI Taxonomy" id="419612"/>
    <lineage>
        <taxon>Eukaryota</taxon>
        <taxon>Metazoa</taxon>
        <taxon>Chordata</taxon>
        <taxon>Craniata</taxon>
        <taxon>Vertebrata</taxon>
        <taxon>Euteleostomi</taxon>
        <taxon>Mammalia</taxon>
        <taxon>Eutheria</taxon>
        <taxon>Laurasiatheria</taxon>
        <taxon>Artiodactyla</taxon>
        <taxon>Tylopoda</taxon>
        <taxon>Camelidae</taxon>
        <taxon>Camelus</taxon>
    </lineage>
</organism>
<evidence type="ECO:0000313" key="2">
    <source>
        <dbReference type="Proteomes" id="UP000694856"/>
    </source>
</evidence>
<evidence type="ECO:0000313" key="3">
    <source>
        <dbReference type="RefSeq" id="XP_032351901.1"/>
    </source>
</evidence>
<keyword evidence="2" id="KW-1185">Reference proteome</keyword>
<dbReference type="Proteomes" id="UP000694856">
    <property type="component" value="Chromosome 14"/>
</dbReference>